<proteinExistence type="predicted"/>
<name>A0A9W6SLU8_9ACTN</name>
<reference evidence="1" key="1">
    <citation type="submission" date="2023-03" db="EMBL/GenBank/DDBJ databases">
        <title>Actinorhabdospora filicis NBRC 111898.</title>
        <authorList>
            <person name="Ichikawa N."/>
            <person name="Sato H."/>
            <person name="Tonouchi N."/>
        </authorList>
    </citation>
    <scope>NUCLEOTIDE SEQUENCE</scope>
    <source>
        <strain evidence="1">NBRC 111898</strain>
    </source>
</reference>
<dbReference type="AlphaFoldDB" id="A0A9W6SLU8"/>
<keyword evidence="2" id="KW-1185">Reference proteome</keyword>
<comment type="caution">
    <text evidence="1">The sequence shown here is derived from an EMBL/GenBank/DDBJ whole genome shotgun (WGS) entry which is preliminary data.</text>
</comment>
<protein>
    <submittedName>
        <fullName evidence="1">Uncharacterized protein</fullName>
    </submittedName>
</protein>
<dbReference type="Proteomes" id="UP001165079">
    <property type="component" value="Unassembled WGS sequence"/>
</dbReference>
<evidence type="ECO:0000313" key="1">
    <source>
        <dbReference type="EMBL" id="GLZ78181.1"/>
    </source>
</evidence>
<dbReference type="RefSeq" id="WP_285663353.1">
    <property type="nucleotide sequence ID" value="NZ_BSTX01000002.1"/>
</dbReference>
<gene>
    <name evidence="1" type="ORF">Afil01_29880</name>
</gene>
<accession>A0A9W6SLU8</accession>
<dbReference type="EMBL" id="BSTX01000002">
    <property type="protein sequence ID" value="GLZ78181.1"/>
    <property type="molecule type" value="Genomic_DNA"/>
</dbReference>
<sequence>MSLSRRAYAEAVEFLQGASVSEVADYAAGLGLTPPDDEPGWRLILDYPPGHDEQERLVWTRTLYSVIEPTDL</sequence>
<organism evidence="1 2">
    <name type="scientific">Actinorhabdospora filicis</name>
    <dbReference type="NCBI Taxonomy" id="1785913"/>
    <lineage>
        <taxon>Bacteria</taxon>
        <taxon>Bacillati</taxon>
        <taxon>Actinomycetota</taxon>
        <taxon>Actinomycetes</taxon>
        <taxon>Micromonosporales</taxon>
        <taxon>Micromonosporaceae</taxon>
        <taxon>Actinorhabdospora</taxon>
    </lineage>
</organism>
<evidence type="ECO:0000313" key="2">
    <source>
        <dbReference type="Proteomes" id="UP001165079"/>
    </source>
</evidence>